<name>A0A2D0NE21_FLAN2</name>
<dbReference type="Pfam" id="PF13505">
    <property type="entry name" value="OMP_b-brl"/>
    <property type="match status" value="1"/>
</dbReference>
<dbReference type="EMBL" id="PDUD01000019">
    <property type="protein sequence ID" value="PHN06013.1"/>
    <property type="molecule type" value="Genomic_DNA"/>
</dbReference>
<sequence>MDPERPVPMETSFYQTVKQIQMKKNLLIGLLILGPLGLVSAQITPFTEKLWLNAELNSQGLSTGSENEGTDRGGGLGLRVGYGFTPTFSLYLGFTGADMRPGNDRNQTYGLGIAELGTRLHFGKKLKSPTFYLDISFQSTETRADEPEISFAGGGLGIGGGLLVYVGRKLALDLGLRGTGGNFSEFHIGDQSVNIDEENIRYGVGRLSVGLTWFPFRD</sequence>
<reference evidence="3 4" key="1">
    <citation type="submission" date="2017-10" db="EMBL/GenBank/DDBJ databases">
        <title>The draft genome sequence of Lewinella nigricans NBRC 102662.</title>
        <authorList>
            <person name="Wang K."/>
        </authorList>
    </citation>
    <scope>NUCLEOTIDE SEQUENCE [LARGE SCALE GENOMIC DNA]</scope>
    <source>
        <strain evidence="3 4">NBRC 102662</strain>
    </source>
</reference>
<dbReference type="OrthoDB" id="945117at2"/>
<dbReference type="InterPro" id="IPR027385">
    <property type="entry name" value="Beta-barrel_OMP"/>
</dbReference>
<gene>
    <name evidence="3" type="ORF">CRP01_13670</name>
</gene>
<feature type="domain" description="Outer membrane protein beta-barrel" evidence="2">
    <location>
        <begin position="49"/>
        <end position="203"/>
    </location>
</feature>
<dbReference type="AlphaFoldDB" id="A0A2D0NE21"/>
<protein>
    <recommendedName>
        <fullName evidence="2">Outer membrane protein beta-barrel domain-containing protein</fullName>
    </recommendedName>
</protein>
<organism evidence="3 4">
    <name type="scientific">Flavilitoribacter nigricans (strain ATCC 23147 / DSM 23189 / NBRC 102662 / NCIMB 1420 / SS-2)</name>
    <name type="common">Lewinella nigricans</name>
    <dbReference type="NCBI Taxonomy" id="1122177"/>
    <lineage>
        <taxon>Bacteria</taxon>
        <taxon>Pseudomonadati</taxon>
        <taxon>Bacteroidota</taxon>
        <taxon>Saprospiria</taxon>
        <taxon>Saprospirales</taxon>
        <taxon>Lewinellaceae</taxon>
        <taxon>Flavilitoribacter</taxon>
    </lineage>
</organism>
<keyword evidence="4" id="KW-1185">Reference proteome</keyword>
<accession>A0A2D0NE21</accession>
<evidence type="ECO:0000313" key="4">
    <source>
        <dbReference type="Proteomes" id="UP000223913"/>
    </source>
</evidence>
<proteinExistence type="predicted"/>
<comment type="caution">
    <text evidence="3">The sequence shown here is derived from an EMBL/GenBank/DDBJ whole genome shotgun (WGS) entry which is preliminary data.</text>
</comment>
<evidence type="ECO:0000256" key="1">
    <source>
        <dbReference type="ARBA" id="ARBA00022729"/>
    </source>
</evidence>
<evidence type="ECO:0000313" key="3">
    <source>
        <dbReference type="EMBL" id="PHN06013.1"/>
    </source>
</evidence>
<dbReference type="SUPFAM" id="SSF56925">
    <property type="entry name" value="OMPA-like"/>
    <property type="match status" value="1"/>
</dbReference>
<evidence type="ECO:0000259" key="2">
    <source>
        <dbReference type="Pfam" id="PF13505"/>
    </source>
</evidence>
<dbReference type="Proteomes" id="UP000223913">
    <property type="component" value="Unassembled WGS sequence"/>
</dbReference>
<keyword evidence="1" id="KW-0732">Signal</keyword>
<dbReference type="Gene3D" id="2.40.160.20">
    <property type="match status" value="1"/>
</dbReference>
<dbReference type="InterPro" id="IPR011250">
    <property type="entry name" value="OMP/PagP_B-barrel"/>
</dbReference>